<keyword evidence="4 7" id="KW-0238">DNA-binding</keyword>
<evidence type="ECO:0000256" key="7">
    <source>
        <dbReference type="PROSITE-ProRule" id="PRU01091"/>
    </source>
</evidence>
<evidence type="ECO:0000256" key="3">
    <source>
        <dbReference type="ARBA" id="ARBA00023015"/>
    </source>
</evidence>
<dbReference type="InterPro" id="IPR001789">
    <property type="entry name" value="Sig_transdc_resp-reg_receiver"/>
</dbReference>
<evidence type="ECO:0000259" key="8">
    <source>
        <dbReference type="PROSITE" id="PS50110"/>
    </source>
</evidence>
<keyword evidence="5" id="KW-0804">Transcription</keyword>
<evidence type="ECO:0000259" key="9">
    <source>
        <dbReference type="PROSITE" id="PS51755"/>
    </source>
</evidence>
<dbReference type="CDD" id="cd00383">
    <property type="entry name" value="trans_reg_C"/>
    <property type="match status" value="1"/>
</dbReference>
<keyword evidence="2" id="KW-0902">Two-component regulatory system</keyword>
<evidence type="ECO:0000256" key="5">
    <source>
        <dbReference type="ARBA" id="ARBA00023163"/>
    </source>
</evidence>
<dbReference type="Gene3D" id="3.40.50.2300">
    <property type="match status" value="1"/>
</dbReference>
<dbReference type="InterPro" id="IPR011006">
    <property type="entry name" value="CheY-like_superfamily"/>
</dbReference>
<dbReference type="FunFam" id="1.10.10.10:FF:000005">
    <property type="entry name" value="Two-component system response regulator"/>
    <property type="match status" value="1"/>
</dbReference>
<dbReference type="InterPro" id="IPR001867">
    <property type="entry name" value="OmpR/PhoB-type_DNA-bd"/>
</dbReference>
<evidence type="ECO:0000313" key="11">
    <source>
        <dbReference type="Proteomes" id="UP001165092"/>
    </source>
</evidence>
<feature type="DNA-binding region" description="OmpR/PhoB-type" evidence="7">
    <location>
        <begin position="134"/>
        <end position="230"/>
    </location>
</feature>
<dbReference type="GO" id="GO:0000156">
    <property type="term" value="F:phosphorelay response regulator activity"/>
    <property type="evidence" value="ECO:0007669"/>
    <property type="project" value="TreeGrafter"/>
</dbReference>
<dbReference type="SMART" id="SM00862">
    <property type="entry name" value="Trans_reg_C"/>
    <property type="match status" value="1"/>
</dbReference>
<dbReference type="InterPro" id="IPR036388">
    <property type="entry name" value="WH-like_DNA-bd_sf"/>
</dbReference>
<keyword evidence="3" id="KW-0805">Transcription regulation</keyword>
<dbReference type="Pfam" id="PF00072">
    <property type="entry name" value="Response_reg"/>
    <property type="match status" value="1"/>
</dbReference>
<evidence type="ECO:0000313" key="10">
    <source>
        <dbReference type="EMBL" id="GLU49905.1"/>
    </source>
</evidence>
<dbReference type="AlphaFoldDB" id="A0A9W6PA18"/>
<dbReference type="Proteomes" id="UP001165092">
    <property type="component" value="Unassembled WGS sequence"/>
</dbReference>
<evidence type="ECO:0000256" key="2">
    <source>
        <dbReference type="ARBA" id="ARBA00023012"/>
    </source>
</evidence>
<evidence type="ECO:0000256" key="6">
    <source>
        <dbReference type="PROSITE-ProRule" id="PRU00169"/>
    </source>
</evidence>
<dbReference type="Gene3D" id="6.10.250.690">
    <property type="match status" value="1"/>
</dbReference>
<dbReference type="PANTHER" id="PTHR48111">
    <property type="entry name" value="REGULATOR OF RPOS"/>
    <property type="match status" value="1"/>
</dbReference>
<accession>A0A9W6PA18</accession>
<organism evidence="10 11">
    <name type="scientific">Nocardiopsis ansamitocini</name>
    <dbReference type="NCBI Taxonomy" id="1670832"/>
    <lineage>
        <taxon>Bacteria</taxon>
        <taxon>Bacillati</taxon>
        <taxon>Actinomycetota</taxon>
        <taxon>Actinomycetes</taxon>
        <taxon>Streptosporangiales</taxon>
        <taxon>Nocardiopsidaceae</taxon>
        <taxon>Nocardiopsis</taxon>
    </lineage>
</organism>
<dbReference type="InterPro" id="IPR016032">
    <property type="entry name" value="Sig_transdc_resp-reg_C-effctor"/>
</dbReference>
<proteinExistence type="predicted"/>
<reference evidence="10" key="1">
    <citation type="submission" date="2023-02" db="EMBL/GenBank/DDBJ databases">
        <title>Nocardiopsis ansamitocini NBRC 112285.</title>
        <authorList>
            <person name="Ichikawa N."/>
            <person name="Sato H."/>
            <person name="Tonouchi N."/>
        </authorList>
    </citation>
    <scope>NUCLEOTIDE SEQUENCE</scope>
    <source>
        <strain evidence="10">NBRC 112285</strain>
    </source>
</reference>
<dbReference type="FunFam" id="3.40.50.2300:FF:000001">
    <property type="entry name" value="DNA-binding response regulator PhoB"/>
    <property type="match status" value="1"/>
</dbReference>
<protein>
    <submittedName>
        <fullName evidence="10">DNA-binding response regulator</fullName>
    </submittedName>
</protein>
<dbReference type="GO" id="GO:0005829">
    <property type="term" value="C:cytosol"/>
    <property type="evidence" value="ECO:0007669"/>
    <property type="project" value="TreeGrafter"/>
</dbReference>
<dbReference type="GO" id="GO:0006355">
    <property type="term" value="P:regulation of DNA-templated transcription"/>
    <property type="evidence" value="ECO:0007669"/>
    <property type="project" value="InterPro"/>
</dbReference>
<evidence type="ECO:0000256" key="4">
    <source>
        <dbReference type="ARBA" id="ARBA00023125"/>
    </source>
</evidence>
<dbReference type="SUPFAM" id="SSF46894">
    <property type="entry name" value="C-terminal effector domain of the bipartite response regulators"/>
    <property type="match status" value="1"/>
</dbReference>
<keyword evidence="11" id="KW-1185">Reference proteome</keyword>
<gene>
    <name evidence="10" type="primary">phoP</name>
    <name evidence="10" type="ORF">Nans01_42560</name>
</gene>
<feature type="domain" description="Response regulatory" evidence="8">
    <location>
        <begin position="10"/>
        <end position="124"/>
    </location>
</feature>
<feature type="domain" description="OmpR/PhoB-type" evidence="9">
    <location>
        <begin position="134"/>
        <end position="230"/>
    </location>
</feature>
<dbReference type="SMART" id="SM00448">
    <property type="entry name" value="REC"/>
    <property type="match status" value="1"/>
</dbReference>
<dbReference type="InterPro" id="IPR039420">
    <property type="entry name" value="WalR-like"/>
</dbReference>
<dbReference type="SUPFAM" id="SSF52172">
    <property type="entry name" value="CheY-like"/>
    <property type="match status" value="1"/>
</dbReference>
<dbReference type="PROSITE" id="PS51755">
    <property type="entry name" value="OMPR_PHOB"/>
    <property type="match status" value="1"/>
</dbReference>
<keyword evidence="1 6" id="KW-0597">Phosphoprotein</keyword>
<dbReference type="GO" id="GO:0000976">
    <property type="term" value="F:transcription cis-regulatory region binding"/>
    <property type="evidence" value="ECO:0007669"/>
    <property type="project" value="TreeGrafter"/>
</dbReference>
<sequence>MPGQSGSTAAVLIVEDEPNILELLTASLELSGFHARGAGTGAKALEVAAEWRPDIVVLDVMLPDLDGFAVAQRLRAAAPDLPVLFLTARDGVADRVAGLRAGADDYVTKPFSLEEVVLRITAILRRTRSAAPAPECLRYADLELDEGLREVRRAGRPVRLSPTEFNLLRYLLVNAESVVSKSQIMDRVWGQDAGDSRVVESYISYLRRKIDTGAEPLIRTVWGIGYTLRRSATPAGT</sequence>
<comment type="caution">
    <text evidence="10">The sequence shown here is derived from an EMBL/GenBank/DDBJ whole genome shotgun (WGS) entry which is preliminary data.</text>
</comment>
<dbReference type="GO" id="GO:0032993">
    <property type="term" value="C:protein-DNA complex"/>
    <property type="evidence" value="ECO:0007669"/>
    <property type="project" value="TreeGrafter"/>
</dbReference>
<dbReference type="EMBL" id="BSQG01000010">
    <property type="protein sequence ID" value="GLU49905.1"/>
    <property type="molecule type" value="Genomic_DNA"/>
</dbReference>
<feature type="modified residue" description="4-aspartylphosphate" evidence="6">
    <location>
        <position position="59"/>
    </location>
</feature>
<dbReference type="RefSeq" id="WP_285761448.1">
    <property type="nucleotide sequence ID" value="NZ_BSQG01000010.1"/>
</dbReference>
<evidence type="ECO:0000256" key="1">
    <source>
        <dbReference type="ARBA" id="ARBA00022553"/>
    </source>
</evidence>
<dbReference type="PANTHER" id="PTHR48111:SF28">
    <property type="entry name" value="TRANSCRIPTIONAL REGULATORY PROTEIN TCRX-RELATED"/>
    <property type="match status" value="1"/>
</dbReference>
<dbReference type="Gene3D" id="1.10.10.10">
    <property type="entry name" value="Winged helix-like DNA-binding domain superfamily/Winged helix DNA-binding domain"/>
    <property type="match status" value="1"/>
</dbReference>
<dbReference type="PROSITE" id="PS50110">
    <property type="entry name" value="RESPONSE_REGULATORY"/>
    <property type="match status" value="1"/>
</dbReference>
<dbReference type="Pfam" id="PF00486">
    <property type="entry name" value="Trans_reg_C"/>
    <property type="match status" value="1"/>
</dbReference>
<name>A0A9W6PA18_9ACTN</name>